<dbReference type="Gene3D" id="1.20.850.10">
    <property type="entry name" value="Hydroxylamine Oxidoreductase, Chain A, domain 2"/>
    <property type="match status" value="1"/>
</dbReference>
<dbReference type="InterPro" id="IPR036909">
    <property type="entry name" value="Cyt_c-like_dom_sf"/>
</dbReference>
<reference evidence="7 8" key="1">
    <citation type="journal article" date="2008" name="Biol. Direct">
        <title>Complete genome sequence of the extremely acidophilic methanotroph isolate V4, Methylacidiphilum infernorum, a representative of the bacterial phylum Verrucomicrobia.</title>
        <authorList>
            <person name="Hou S."/>
            <person name="Makarova K.S."/>
            <person name="Saw J.H."/>
            <person name="Senin P."/>
            <person name="Ly B.V."/>
            <person name="Zhou Z."/>
            <person name="Ren Y."/>
            <person name="Wang J."/>
            <person name="Galperin M.Y."/>
            <person name="Omelchenko M.V."/>
            <person name="Wolf Y.I."/>
            <person name="Yutin N."/>
            <person name="Koonin E.V."/>
            <person name="Stott M.B."/>
            <person name="Mountain B.W."/>
            <person name="Crowe M.A."/>
            <person name="Smirnova A.V."/>
            <person name="Dunfield P.F."/>
            <person name="Feng L."/>
            <person name="Wang L."/>
            <person name="Alam M."/>
        </authorList>
    </citation>
    <scope>NUCLEOTIDE SEQUENCE [LARGE SCALE GENOMIC DNA]</scope>
    <source>
        <strain evidence="8">Isolate V4</strain>
    </source>
</reference>
<dbReference type="InterPro" id="IPR051459">
    <property type="entry name" value="Cytochrome_c-type_DH"/>
</dbReference>
<protein>
    <submittedName>
        <fullName evidence="7">Cytochrome c family protein</fullName>
    </submittedName>
</protein>
<evidence type="ECO:0000256" key="1">
    <source>
        <dbReference type="ARBA" id="ARBA00022617"/>
    </source>
</evidence>
<evidence type="ECO:0000256" key="4">
    <source>
        <dbReference type="PROSITE-ProRule" id="PRU00433"/>
    </source>
</evidence>
<dbReference type="InterPro" id="IPR036280">
    <property type="entry name" value="Multihaem_cyt_sf"/>
</dbReference>
<dbReference type="STRING" id="481448.Minf_2434"/>
<dbReference type="SUPFAM" id="SSF48695">
    <property type="entry name" value="Multiheme cytochromes"/>
    <property type="match status" value="1"/>
</dbReference>
<dbReference type="Pfam" id="PF13447">
    <property type="entry name" value="Multi-haem_cyto"/>
    <property type="match status" value="1"/>
</dbReference>
<dbReference type="FunFam" id="1.10.780.10:FF:000001">
    <property type="entry name" value="Hydroxylamine oxidoreductase"/>
    <property type="match status" value="1"/>
</dbReference>
<dbReference type="Pfam" id="PF13442">
    <property type="entry name" value="Cytochrome_CBB3"/>
    <property type="match status" value="1"/>
</dbReference>
<dbReference type="SUPFAM" id="SSF46626">
    <property type="entry name" value="Cytochrome c"/>
    <property type="match status" value="1"/>
</dbReference>
<dbReference type="PANTHER" id="PTHR35008:SF4">
    <property type="entry name" value="BLL4482 PROTEIN"/>
    <property type="match status" value="1"/>
</dbReference>
<dbReference type="PROSITE" id="PS51007">
    <property type="entry name" value="CYTC"/>
    <property type="match status" value="1"/>
</dbReference>
<dbReference type="GO" id="GO:0009055">
    <property type="term" value="F:electron transfer activity"/>
    <property type="evidence" value="ECO:0007669"/>
    <property type="project" value="InterPro"/>
</dbReference>
<gene>
    <name evidence="7" type="primary">cccA</name>
    <name evidence="7" type="ordered locus">Minf_2434</name>
</gene>
<evidence type="ECO:0000256" key="5">
    <source>
        <dbReference type="SAM" id="Phobius"/>
    </source>
</evidence>
<name>B3E111_METI4</name>
<feature type="domain" description="Cytochrome c" evidence="6">
    <location>
        <begin position="76"/>
        <end position="170"/>
    </location>
</feature>
<keyword evidence="5" id="KW-0812">Transmembrane</keyword>
<proteinExistence type="predicted"/>
<dbReference type="HOGENOM" id="CLU_022756_0_0_0"/>
<evidence type="ECO:0000259" key="6">
    <source>
        <dbReference type="PROSITE" id="PS51007"/>
    </source>
</evidence>
<feature type="transmembrane region" description="Helical" evidence="5">
    <location>
        <begin position="703"/>
        <end position="726"/>
    </location>
</feature>
<keyword evidence="2 4" id="KW-0479">Metal-binding</keyword>
<dbReference type="AlphaFoldDB" id="B3E111"/>
<dbReference type="InterPro" id="IPR009056">
    <property type="entry name" value="Cyt_c-like_dom"/>
</dbReference>
<dbReference type="GO" id="GO:0020037">
    <property type="term" value="F:heme binding"/>
    <property type="evidence" value="ECO:0007669"/>
    <property type="project" value="InterPro"/>
</dbReference>
<dbReference type="EMBL" id="CP000975">
    <property type="protein sequence ID" value="ACD84488.1"/>
    <property type="molecule type" value="Genomic_DNA"/>
</dbReference>
<keyword evidence="1 4" id="KW-0349">Heme</keyword>
<evidence type="ECO:0000313" key="7">
    <source>
        <dbReference type="EMBL" id="ACD84488.1"/>
    </source>
</evidence>
<dbReference type="Gene3D" id="1.10.760.10">
    <property type="entry name" value="Cytochrome c-like domain"/>
    <property type="match status" value="1"/>
</dbReference>
<sequence>MYKESYQPSAGSMTPQRLHCLIFTGFILFYFFGGETNQAQNTDNKEKALLGEWLKEGSAGLALTGTVPLSKGDEEQQWAAGMEVFSRSCAGCHQQSGEGLAGSFPPLAGHIGEILSSKKAKDYLIEVVLFGVEGPIQVGNQRYNGMMPGWGKVFDDRQIADVLNYVVNRWGDKDKFPSNRAYISPEDVRKKRLKPMTAHDVWASRPQELAVKSSAKEGMDLKALIKGYDQSHPAKGKYAQYWEPIPMERYWNPKTFYHPPQAIKGEFGRADCISCHKTVTPGVVHAWENSSHGRIDSLRKLSEKDPKAYKKKELAEIEQQLHSAGILKKTELLQEVSCIDCHGAIGAQKIRHDVDLHMPDRVTCGSCHVRQFAESESEREQKWPNNEWPQGHPSHAVDWEANVNLAAWAAMPQRAVAQGCDMCHYQQNRCDGCHTRHAFSVAEARNPLSCATCHNGVDHNEFENYMLSKHGTVFQTQGKNWNFDVPLKDAIAKGGYTAPTCASCHFEYHGEYSHNLVRKVRWAFNPTPEIAQGIKEKHPWYQKRKEDWIATCSACHSPRFAGDWLDTADQAIFEGLQVQQEAKKVIEDLYKDGLLVGQKTNRPAPPPPEKDAPGAFFQLFWAKGNNPSHVERVYANMWEHDMIQHYKGVMHANPGGFTYSAGWGVLLERYTEIMDENTRLRSGSSHYSEENDSSPKTFSKMKWLIGVVSSSVGAVMLSSGFISRIIGKRKK</sequence>
<dbReference type="KEGG" id="min:Minf_2434"/>
<organism evidence="7 8">
    <name type="scientific">Methylacidiphilum infernorum (isolate V4)</name>
    <name type="common">Methylokorus infernorum (strain V4)</name>
    <dbReference type="NCBI Taxonomy" id="481448"/>
    <lineage>
        <taxon>Bacteria</taxon>
        <taxon>Pseudomonadati</taxon>
        <taxon>Verrucomicrobiota</taxon>
        <taxon>Methylacidiphilae</taxon>
        <taxon>Methylacidiphilales</taxon>
        <taxon>Methylacidiphilaceae</taxon>
        <taxon>Methylacidiphilum (ex Ratnadevi et al. 2023)</taxon>
    </lineage>
</organism>
<keyword evidence="5" id="KW-1133">Transmembrane helix</keyword>
<accession>B3E111</accession>
<evidence type="ECO:0000256" key="2">
    <source>
        <dbReference type="ARBA" id="ARBA00022723"/>
    </source>
</evidence>
<dbReference type="PANTHER" id="PTHR35008">
    <property type="entry name" value="BLL4482 PROTEIN-RELATED"/>
    <property type="match status" value="1"/>
</dbReference>
<dbReference type="Proteomes" id="UP000009149">
    <property type="component" value="Chromosome"/>
</dbReference>
<dbReference type="GO" id="GO:0046872">
    <property type="term" value="F:metal ion binding"/>
    <property type="evidence" value="ECO:0007669"/>
    <property type="project" value="UniProtKB-KW"/>
</dbReference>
<evidence type="ECO:0000313" key="8">
    <source>
        <dbReference type="Proteomes" id="UP000009149"/>
    </source>
</evidence>
<dbReference type="Gene3D" id="1.10.780.10">
    <property type="entry name" value="Hydroxylamine Oxidoreductase, Chain A, domain 1"/>
    <property type="match status" value="1"/>
</dbReference>
<keyword evidence="3 4" id="KW-0408">Iron</keyword>
<dbReference type="eggNOG" id="COG2010">
    <property type="taxonomic scope" value="Bacteria"/>
</dbReference>
<evidence type="ECO:0000256" key="3">
    <source>
        <dbReference type="ARBA" id="ARBA00023004"/>
    </source>
</evidence>
<keyword evidence="5" id="KW-0472">Membrane</keyword>